<evidence type="ECO:0000256" key="1">
    <source>
        <dbReference type="SAM" id="Phobius"/>
    </source>
</evidence>
<evidence type="ECO:0000313" key="3">
    <source>
        <dbReference type="Proteomes" id="UP000266743"/>
    </source>
</evidence>
<reference evidence="2 3" key="1">
    <citation type="submission" date="2018-09" db="EMBL/GenBank/DDBJ databases">
        <title>whole genome sequence of T. equiperdum IVM-t1 strain.</title>
        <authorList>
            <person name="Suganuma K."/>
        </authorList>
    </citation>
    <scope>NUCLEOTIDE SEQUENCE [LARGE SCALE GENOMIC DNA]</scope>
    <source>
        <strain evidence="2 3">IVM-t1</strain>
    </source>
</reference>
<gene>
    <name evidence="2" type="ORF">DPX39_090088600</name>
</gene>
<name>A0A3L6L2V8_9TRYP</name>
<proteinExistence type="predicted"/>
<comment type="caution">
    <text evidence="2">The sequence shown here is derived from an EMBL/GenBank/DDBJ whole genome shotgun (WGS) entry which is preliminary data.</text>
</comment>
<dbReference type="EMBL" id="QSBY01000009">
    <property type="protein sequence ID" value="RHW70428.1"/>
    <property type="molecule type" value="Genomic_DNA"/>
</dbReference>
<feature type="transmembrane region" description="Helical" evidence="1">
    <location>
        <begin position="69"/>
        <end position="92"/>
    </location>
</feature>
<protein>
    <submittedName>
        <fullName evidence="2">Uncharacterized protein</fullName>
    </submittedName>
</protein>
<dbReference type="AlphaFoldDB" id="A0A3L6L2V8"/>
<accession>A0A3L6L2V8</accession>
<evidence type="ECO:0000313" key="2">
    <source>
        <dbReference type="EMBL" id="RHW70428.1"/>
    </source>
</evidence>
<dbReference type="Proteomes" id="UP000266743">
    <property type="component" value="Chromosome 9"/>
</dbReference>
<keyword evidence="1" id="KW-0472">Membrane</keyword>
<organism evidence="2 3">
    <name type="scientific">Trypanosoma brucei equiperdum</name>
    <dbReference type="NCBI Taxonomy" id="630700"/>
    <lineage>
        <taxon>Eukaryota</taxon>
        <taxon>Discoba</taxon>
        <taxon>Euglenozoa</taxon>
        <taxon>Kinetoplastea</taxon>
        <taxon>Metakinetoplastina</taxon>
        <taxon>Trypanosomatida</taxon>
        <taxon>Trypanosomatidae</taxon>
        <taxon>Trypanosoma</taxon>
    </lineage>
</organism>
<sequence>MFALRTSFNRLRGVGIGTFCVVSGTVSHGCKCRNGLQNDVNAERVKLYFTHFHMCLGEYSVICLYNNSFVCVCVCVCLCDSFLFFFFLFYIACVA</sequence>
<keyword evidence="1" id="KW-1133">Transmembrane helix</keyword>
<keyword evidence="1" id="KW-0812">Transmembrane</keyword>